<dbReference type="Gene3D" id="3.40.30.10">
    <property type="entry name" value="Glutaredoxin"/>
    <property type="match status" value="1"/>
</dbReference>
<dbReference type="SUPFAM" id="SSF52833">
    <property type="entry name" value="Thioredoxin-like"/>
    <property type="match status" value="1"/>
</dbReference>
<dbReference type="AlphaFoldDB" id="A0A6J6EZM9"/>
<dbReference type="InterPro" id="IPR036249">
    <property type="entry name" value="Thioredoxin-like_sf"/>
</dbReference>
<protein>
    <submittedName>
        <fullName evidence="1">Unannotated protein</fullName>
    </submittedName>
</protein>
<reference evidence="1" key="1">
    <citation type="submission" date="2020-05" db="EMBL/GenBank/DDBJ databases">
        <authorList>
            <person name="Chiriac C."/>
            <person name="Salcher M."/>
            <person name="Ghai R."/>
            <person name="Kavagutti S V."/>
        </authorList>
    </citation>
    <scope>NUCLEOTIDE SEQUENCE</scope>
</reference>
<proteinExistence type="predicted"/>
<gene>
    <name evidence="1" type="ORF">UFOPK1747_00561</name>
</gene>
<sequence length="297" mass="31937">MSKNPFAGLPNNKFGNAFDLSSLKAPAAGESTIAYGKEVTQANLVSDFVKESNSKVVVLLCWSPRSAQAKEILEILGKLESADQNTWLLGTVNVDAQAAVAQALQVQSVPVAMAIIQEQVIPLFESVPPLDQVRLVINKLLELAAGKGIGKVPDNSAVVETPMEPEEEAAYAAMEKGDYAAAKAAYQGWLKRKPNDPIATIGLAQADLMNRINGLDFVLTLKNSKSDDLTSQLMCADIEIAQGDYESAFNRLIAAVKSFKADDRDKAKAHLLQLFNLVDPADPRLVKARGQLASALF</sequence>
<accession>A0A6J6EZM9</accession>
<evidence type="ECO:0000313" key="1">
    <source>
        <dbReference type="EMBL" id="CAB4580885.1"/>
    </source>
</evidence>
<dbReference type="EMBL" id="CAEZTV010000073">
    <property type="protein sequence ID" value="CAB4580885.1"/>
    <property type="molecule type" value="Genomic_DNA"/>
</dbReference>
<dbReference type="SUPFAM" id="SSF48452">
    <property type="entry name" value="TPR-like"/>
    <property type="match status" value="1"/>
</dbReference>
<dbReference type="InterPro" id="IPR011990">
    <property type="entry name" value="TPR-like_helical_dom_sf"/>
</dbReference>
<name>A0A6J6EZM9_9ZZZZ</name>
<organism evidence="1">
    <name type="scientific">freshwater metagenome</name>
    <dbReference type="NCBI Taxonomy" id="449393"/>
    <lineage>
        <taxon>unclassified sequences</taxon>
        <taxon>metagenomes</taxon>
        <taxon>ecological metagenomes</taxon>
    </lineage>
</organism>
<dbReference type="Gene3D" id="1.25.40.10">
    <property type="entry name" value="Tetratricopeptide repeat domain"/>
    <property type="match status" value="1"/>
</dbReference>
<dbReference type="Pfam" id="PF14561">
    <property type="entry name" value="TPR_20"/>
    <property type="match status" value="1"/>
</dbReference>